<evidence type="ECO:0000313" key="4">
    <source>
        <dbReference type="Proteomes" id="UP000269542"/>
    </source>
</evidence>
<reference evidence="3 4" key="1">
    <citation type="submission" date="2018-12" db="EMBL/GenBank/DDBJ databases">
        <authorList>
            <consortium name="Pathogen Informatics"/>
        </authorList>
    </citation>
    <scope>NUCLEOTIDE SEQUENCE [LARGE SCALE GENOMIC DNA]</scope>
    <source>
        <strain evidence="3 4">NCTC13354</strain>
    </source>
</reference>
<feature type="region of interest" description="Disordered" evidence="1">
    <location>
        <begin position="21"/>
        <end position="67"/>
    </location>
</feature>
<feature type="signal peptide" evidence="2">
    <location>
        <begin position="1"/>
        <end position="24"/>
    </location>
</feature>
<dbReference type="Proteomes" id="UP000269542">
    <property type="component" value="Chromosome"/>
</dbReference>
<evidence type="ECO:0000256" key="1">
    <source>
        <dbReference type="SAM" id="MobiDB-lite"/>
    </source>
</evidence>
<feature type="chain" id="PRO_5019123458" evidence="2">
    <location>
        <begin position="25"/>
        <end position="239"/>
    </location>
</feature>
<dbReference type="EMBL" id="LR134476">
    <property type="protein sequence ID" value="VEI13908.1"/>
    <property type="molecule type" value="Genomic_DNA"/>
</dbReference>
<gene>
    <name evidence="3" type="ORF">NCTC13354_01634</name>
</gene>
<dbReference type="KEGG" id="tbw:NCTC13354_01634"/>
<keyword evidence="4" id="KW-1185">Reference proteome</keyword>
<dbReference type="RefSeq" id="WP_164712441.1">
    <property type="nucleotide sequence ID" value="NZ_LR134476.1"/>
</dbReference>
<dbReference type="AlphaFoldDB" id="A0A448PG72"/>
<sequence length="239" mass="24592">MRVLRTLARCSVAVAAAFALGGCADSPTPPEESATDSSDALPSEPEPATPETSDSHTPMPRPDAGTGLAADALSTIDDLDYAAFNVEVRSSLLGDQDALAYSLAANYGQGDEVELVAVDGREPNPHDPLPLLRSDMRLLLDNTVFTSPDSAGLASGTVAGGLEIPSGSQIATPCGQDGSWQVVAGSVQFHSDLSAVRSISYSLETDDFAQTSSAPDGVSTCEVTWTATAVNGQTFSDTP</sequence>
<evidence type="ECO:0000256" key="2">
    <source>
        <dbReference type="SAM" id="SignalP"/>
    </source>
</evidence>
<proteinExistence type="predicted"/>
<evidence type="ECO:0000313" key="3">
    <source>
        <dbReference type="EMBL" id="VEI13908.1"/>
    </source>
</evidence>
<name>A0A448PG72_9ACTO</name>
<protein>
    <submittedName>
        <fullName evidence="3">Uncharacterized protein</fullName>
    </submittedName>
</protein>
<accession>A0A448PG72</accession>
<dbReference type="PROSITE" id="PS51257">
    <property type="entry name" value="PROKAR_LIPOPROTEIN"/>
    <property type="match status" value="1"/>
</dbReference>
<organism evidence="3 4">
    <name type="scientific">Trueperella bialowiezensis</name>
    <dbReference type="NCBI Taxonomy" id="312285"/>
    <lineage>
        <taxon>Bacteria</taxon>
        <taxon>Bacillati</taxon>
        <taxon>Actinomycetota</taxon>
        <taxon>Actinomycetes</taxon>
        <taxon>Actinomycetales</taxon>
        <taxon>Actinomycetaceae</taxon>
        <taxon>Trueperella</taxon>
    </lineage>
</organism>
<keyword evidence="2" id="KW-0732">Signal</keyword>